<dbReference type="GO" id="GO:0043235">
    <property type="term" value="C:receptor complex"/>
    <property type="evidence" value="ECO:0007669"/>
    <property type="project" value="TreeGrafter"/>
</dbReference>
<feature type="signal peptide" evidence="12">
    <location>
        <begin position="1"/>
        <end position="26"/>
    </location>
</feature>
<keyword evidence="5 11" id="KW-0812">Transmembrane</keyword>
<evidence type="ECO:0000256" key="4">
    <source>
        <dbReference type="ARBA" id="ARBA00022475"/>
    </source>
</evidence>
<evidence type="ECO:0000256" key="11">
    <source>
        <dbReference type="SAM" id="Phobius"/>
    </source>
</evidence>
<feature type="chain" id="PRO_5042615481" evidence="12">
    <location>
        <begin position="27"/>
        <end position="148"/>
    </location>
</feature>
<evidence type="ECO:0000256" key="9">
    <source>
        <dbReference type="ARBA" id="ARBA00023157"/>
    </source>
</evidence>
<keyword evidence="9" id="KW-1015">Disulfide bond</keyword>
<dbReference type="GO" id="GO:0005886">
    <property type="term" value="C:plasma membrane"/>
    <property type="evidence" value="ECO:0007669"/>
    <property type="project" value="UniProtKB-SubCell"/>
</dbReference>
<dbReference type="GO" id="GO:0015026">
    <property type="term" value="F:coreceptor activity"/>
    <property type="evidence" value="ECO:0007669"/>
    <property type="project" value="InterPro"/>
</dbReference>
<dbReference type="GO" id="GO:0009986">
    <property type="term" value="C:cell surface"/>
    <property type="evidence" value="ECO:0007669"/>
    <property type="project" value="TreeGrafter"/>
</dbReference>
<evidence type="ECO:0000256" key="1">
    <source>
        <dbReference type="ARBA" id="ARBA00004251"/>
    </source>
</evidence>
<dbReference type="GO" id="GO:0031623">
    <property type="term" value="P:receptor internalization"/>
    <property type="evidence" value="ECO:0007669"/>
    <property type="project" value="TreeGrafter"/>
</dbReference>
<evidence type="ECO:0000256" key="7">
    <source>
        <dbReference type="ARBA" id="ARBA00022989"/>
    </source>
</evidence>
<keyword evidence="6 12" id="KW-0732">Signal</keyword>
<evidence type="ECO:0000256" key="5">
    <source>
        <dbReference type="ARBA" id="ARBA00022692"/>
    </source>
</evidence>
<evidence type="ECO:0000256" key="12">
    <source>
        <dbReference type="SAM" id="SignalP"/>
    </source>
</evidence>
<evidence type="ECO:0000256" key="2">
    <source>
        <dbReference type="ARBA" id="ARBA00007087"/>
    </source>
</evidence>
<keyword evidence="8 11" id="KW-0472">Membrane</keyword>
<dbReference type="RefSeq" id="XP_032802270.1">
    <property type="nucleotide sequence ID" value="XM_032946379.1"/>
</dbReference>
<dbReference type="GO" id="GO:0007186">
    <property type="term" value="P:G protein-coupled receptor signaling pathway"/>
    <property type="evidence" value="ECO:0007669"/>
    <property type="project" value="TreeGrafter"/>
</dbReference>
<organism evidence="13 14">
    <name type="scientific">Petromyzon marinus</name>
    <name type="common">Sea lamprey</name>
    <dbReference type="NCBI Taxonomy" id="7757"/>
    <lineage>
        <taxon>Eukaryota</taxon>
        <taxon>Metazoa</taxon>
        <taxon>Chordata</taxon>
        <taxon>Craniata</taxon>
        <taxon>Vertebrata</taxon>
        <taxon>Cyclostomata</taxon>
        <taxon>Hyperoartia</taxon>
        <taxon>Petromyzontiformes</taxon>
        <taxon>Petromyzontidae</taxon>
        <taxon>Petromyzon</taxon>
    </lineage>
</organism>
<evidence type="ECO:0000256" key="6">
    <source>
        <dbReference type="ARBA" id="ARBA00022729"/>
    </source>
</evidence>
<dbReference type="KEGG" id="pmrn:116938768"/>
<dbReference type="PANTHER" id="PTHR14076:SF7">
    <property type="entry name" value="RECEPTOR ACTIVITY-MODIFYING PROTEIN 1-LIKE"/>
    <property type="match status" value="1"/>
</dbReference>
<dbReference type="GO" id="GO:0006816">
    <property type="term" value="P:calcium ion transport"/>
    <property type="evidence" value="ECO:0007669"/>
    <property type="project" value="TreeGrafter"/>
</dbReference>
<dbReference type="Proteomes" id="UP001318040">
    <property type="component" value="Chromosome 4"/>
</dbReference>
<sequence>MAQGSPALRTLAVLALLGWPFAPVRMCNELELKNNLDMQCLVMFKSHMEELGSDYWCDWLIISSLYNALTNCTQEKAGQSDCFWPNSVVDAFFLDVHRRFFSNCSRDEPVLADPPDTVLGLLVAGPAVLAAALTALIVWLSKRREGVA</sequence>
<name>A0AAJ7SMX2_PETMA</name>
<protein>
    <submittedName>
        <fullName evidence="14">Receptor activity-modifying protein 1-like</fullName>
    </submittedName>
</protein>
<evidence type="ECO:0000256" key="10">
    <source>
        <dbReference type="ARBA" id="ARBA00023170"/>
    </source>
</evidence>
<dbReference type="GO" id="GO:0008277">
    <property type="term" value="P:regulation of G protein-coupled receptor signaling pathway"/>
    <property type="evidence" value="ECO:0007669"/>
    <property type="project" value="InterPro"/>
</dbReference>
<dbReference type="InterPro" id="IPR006985">
    <property type="entry name" value="RAMP"/>
</dbReference>
<dbReference type="InterPro" id="IPR038126">
    <property type="entry name" value="RAMP_sf"/>
</dbReference>
<gene>
    <name evidence="14" type="primary">LOC116938768</name>
</gene>
<keyword evidence="13" id="KW-1185">Reference proteome</keyword>
<comment type="subcellular location">
    <subcellularLocation>
        <location evidence="1">Cell membrane</location>
        <topology evidence="1">Single-pass type I membrane protein</topology>
    </subcellularLocation>
</comment>
<dbReference type="Pfam" id="PF04901">
    <property type="entry name" value="RAMP"/>
    <property type="match status" value="1"/>
</dbReference>
<dbReference type="GO" id="GO:0006886">
    <property type="term" value="P:intracellular protein transport"/>
    <property type="evidence" value="ECO:0007669"/>
    <property type="project" value="InterPro"/>
</dbReference>
<evidence type="ECO:0000256" key="8">
    <source>
        <dbReference type="ARBA" id="ARBA00023136"/>
    </source>
</evidence>
<dbReference type="GO" id="GO:0032870">
    <property type="term" value="P:cellular response to hormone stimulus"/>
    <property type="evidence" value="ECO:0007669"/>
    <property type="project" value="TreeGrafter"/>
</dbReference>
<dbReference type="PANTHER" id="PTHR14076">
    <property type="entry name" value="RECEPTOR ACTIVITY MODIFYING PROTEIN RAMP"/>
    <property type="match status" value="1"/>
</dbReference>
<dbReference type="Gene3D" id="1.10.150.510">
    <property type="entry name" value="Receptor activity modifying family"/>
    <property type="match status" value="1"/>
</dbReference>
<accession>A0AAJ7SMX2</accession>
<evidence type="ECO:0000313" key="14">
    <source>
        <dbReference type="RefSeq" id="XP_032802270.1"/>
    </source>
</evidence>
<dbReference type="GeneID" id="116938768"/>
<evidence type="ECO:0000313" key="13">
    <source>
        <dbReference type="Proteomes" id="UP001318040"/>
    </source>
</evidence>
<comment type="similarity">
    <text evidence="2">Belongs to the RAMP family.</text>
</comment>
<keyword evidence="7 11" id="KW-1133">Transmembrane helix</keyword>
<evidence type="ECO:0000256" key="3">
    <source>
        <dbReference type="ARBA" id="ARBA00022448"/>
    </source>
</evidence>
<keyword evidence="4" id="KW-1003">Cell membrane</keyword>
<keyword evidence="3" id="KW-0813">Transport</keyword>
<dbReference type="GO" id="GO:0072659">
    <property type="term" value="P:protein localization to plasma membrane"/>
    <property type="evidence" value="ECO:0007669"/>
    <property type="project" value="TreeGrafter"/>
</dbReference>
<proteinExistence type="inferred from homology"/>
<dbReference type="AlphaFoldDB" id="A0AAJ7SMX2"/>
<feature type="transmembrane region" description="Helical" evidence="11">
    <location>
        <begin position="118"/>
        <end position="140"/>
    </location>
</feature>
<keyword evidence="10" id="KW-0675">Receptor</keyword>
<reference evidence="14" key="1">
    <citation type="submission" date="2025-08" db="UniProtKB">
        <authorList>
            <consortium name="RefSeq"/>
        </authorList>
    </citation>
    <scope>IDENTIFICATION</scope>
    <source>
        <tissue evidence="14">Sperm</tissue>
    </source>
</reference>